<dbReference type="AlphaFoldDB" id="A0A5C5X9C3"/>
<dbReference type="GO" id="GO:0005975">
    <property type="term" value="P:carbohydrate metabolic process"/>
    <property type="evidence" value="ECO:0007669"/>
    <property type="project" value="InterPro"/>
</dbReference>
<dbReference type="Gene3D" id="3.20.20.370">
    <property type="entry name" value="Glycoside hydrolase/deacetylase"/>
    <property type="match status" value="1"/>
</dbReference>
<dbReference type="PROSITE" id="PS51677">
    <property type="entry name" value="NODB"/>
    <property type="match status" value="1"/>
</dbReference>
<gene>
    <name evidence="4" type="ORF">Pan54_02470</name>
</gene>
<keyword evidence="5" id="KW-1185">Reference proteome</keyword>
<dbReference type="Proteomes" id="UP000316095">
    <property type="component" value="Unassembled WGS sequence"/>
</dbReference>
<organism evidence="4 5">
    <name type="scientific">Rubinisphaera italica</name>
    <dbReference type="NCBI Taxonomy" id="2527969"/>
    <lineage>
        <taxon>Bacteria</taxon>
        <taxon>Pseudomonadati</taxon>
        <taxon>Planctomycetota</taxon>
        <taxon>Planctomycetia</taxon>
        <taxon>Planctomycetales</taxon>
        <taxon>Planctomycetaceae</taxon>
        <taxon>Rubinisphaera</taxon>
    </lineage>
</organism>
<sequence>MLLVNKLVPIPKKKLLASVMRSSGMNAVLHRLPTWSGLLVVNYHRIGQSSACPFDQNLFSATSEGLELQLKHYKRHADVIRISDLDEVLKRRTGKSVLITFDDGYRDNYDLAFPVLKAADVPATFFVATGFVDQPRIAWWDEIAWMIRQSKVNKLPGSVWFPEGLIIPEQDRSSALGAAVRKYWTLTGNQTELYLNDLAKQTQAGRCPVELADKMWMTWEMMHEMSNSGMDFGGHTVDHPILAQQSGKTQRREIFESRARLIEKLGIEPQAFAYPVGQAHMFSAETKHLLKEAGYKYGFSFYGNYESCVSVDPYDIPRCAIDFNMPQAIFDSRLTLPQIFAKK</sequence>
<dbReference type="InterPro" id="IPR002509">
    <property type="entry name" value="NODB_dom"/>
</dbReference>
<dbReference type="GO" id="GO:0016810">
    <property type="term" value="F:hydrolase activity, acting on carbon-nitrogen (but not peptide) bonds"/>
    <property type="evidence" value="ECO:0007669"/>
    <property type="project" value="InterPro"/>
</dbReference>
<dbReference type="EMBL" id="SJPG01000001">
    <property type="protein sequence ID" value="TWT59540.1"/>
    <property type="molecule type" value="Genomic_DNA"/>
</dbReference>
<dbReference type="CDD" id="cd10918">
    <property type="entry name" value="CE4_NodB_like_5s_6s"/>
    <property type="match status" value="1"/>
</dbReference>
<dbReference type="OrthoDB" id="9778320at2"/>
<proteinExistence type="predicted"/>
<dbReference type="GO" id="GO:0005576">
    <property type="term" value="C:extracellular region"/>
    <property type="evidence" value="ECO:0007669"/>
    <property type="project" value="UniProtKB-SubCell"/>
</dbReference>
<comment type="caution">
    <text evidence="4">The sequence shown here is derived from an EMBL/GenBank/DDBJ whole genome shotgun (WGS) entry which is preliminary data.</text>
</comment>
<reference evidence="4 5" key="1">
    <citation type="submission" date="2019-02" db="EMBL/GenBank/DDBJ databases">
        <title>Deep-cultivation of Planctomycetes and their phenomic and genomic characterization uncovers novel biology.</title>
        <authorList>
            <person name="Wiegand S."/>
            <person name="Jogler M."/>
            <person name="Boedeker C."/>
            <person name="Pinto D."/>
            <person name="Vollmers J."/>
            <person name="Rivas-Marin E."/>
            <person name="Kohn T."/>
            <person name="Peeters S.H."/>
            <person name="Heuer A."/>
            <person name="Rast P."/>
            <person name="Oberbeckmann S."/>
            <person name="Bunk B."/>
            <person name="Jeske O."/>
            <person name="Meyerdierks A."/>
            <person name="Storesund J.E."/>
            <person name="Kallscheuer N."/>
            <person name="Luecker S."/>
            <person name="Lage O.M."/>
            <person name="Pohl T."/>
            <person name="Merkel B.J."/>
            <person name="Hornburger P."/>
            <person name="Mueller R.-W."/>
            <person name="Bruemmer F."/>
            <person name="Labrenz M."/>
            <person name="Spormann A.M."/>
            <person name="Op Den Camp H."/>
            <person name="Overmann J."/>
            <person name="Amann R."/>
            <person name="Jetten M.S.M."/>
            <person name="Mascher T."/>
            <person name="Medema M.H."/>
            <person name="Devos D.P."/>
            <person name="Kaster A.-K."/>
            <person name="Ovreas L."/>
            <person name="Rohde M."/>
            <person name="Galperin M.Y."/>
            <person name="Jogler C."/>
        </authorList>
    </citation>
    <scope>NUCLEOTIDE SEQUENCE [LARGE SCALE GENOMIC DNA]</scope>
    <source>
        <strain evidence="4 5">Pan54</strain>
    </source>
</reference>
<evidence type="ECO:0000313" key="5">
    <source>
        <dbReference type="Proteomes" id="UP000316095"/>
    </source>
</evidence>
<dbReference type="SUPFAM" id="SSF88713">
    <property type="entry name" value="Glycoside hydrolase/deacetylase"/>
    <property type="match status" value="1"/>
</dbReference>
<evidence type="ECO:0000259" key="3">
    <source>
        <dbReference type="PROSITE" id="PS51677"/>
    </source>
</evidence>
<dbReference type="PANTHER" id="PTHR34216:SF3">
    <property type="entry name" value="POLY-BETA-1,6-N-ACETYL-D-GLUCOSAMINE N-DEACETYLASE"/>
    <property type="match status" value="1"/>
</dbReference>
<dbReference type="RefSeq" id="WP_146501690.1">
    <property type="nucleotide sequence ID" value="NZ_SJPG01000001.1"/>
</dbReference>
<evidence type="ECO:0000256" key="2">
    <source>
        <dbReference type="ARBA" id="ARBA00022729"/>
    </source>
</evidence>
<dbReference type="InterPro" id="IPR011330">
    <property type="entry name" value="Glyco_hydro/deAcase_b/a-brl"/>
</dbReference>
<name>A0A5C5X9C3_9PLAN</name>
<feature type="domain" description="NodB homology" evidence="3">
    <location>
        <begin position="95"/>
        <end position="343"/>
    </location>
</feature>
<dbReference type="Pfam" id="PF01522">
    <property type="entry name" value="Polysacc_deac_1"/>
    <property type="match status" value="2"/>
</dbReference>
<dbReference type="PANTHER" id="PTHR34216">
    <property type="match status" value="1"/>
</dbReference>
<accession>A0A5C5X9C3</accession>
<protein>
    <submittedName>
        <fullName evidence="4">Polysaccharide deacetylase</fullName>
    </submittedName>
</protein>
<evidence type="ECO:0000256" key="1">
    <source>
        <dbReference type="ARBA" id="ARBA00004613"/>
    </source>
</evidence>
<comment type="subcellular location">
    <subcellularLocation>
        <location evidence="1">Secreted</location>
    </subcellularLocation>
</comment>
<keyword evidence="2" id="KW-0732">Signal</keyword>
<dbReference type="InterPro" id="IPR051398">
    <property type="entry name" value="Polysacch_Deacetylase"/>
</dbReference>
<evidence type="ECO:0000313" key="4">
    <source>
        <dbReference type="EMBL" id="TWT59540.1"/>
    </source>
</evidence>